<evidence type="ECO:0000259" key="11">
    <source>
        <dbReference type="Pfam" id="PF25084"/>
    </source>
</evidence>
<dbReference type="Gene3D" id="2.160.10.10">
    <property type="entry name" value="Hexapeptide repeat proteins"/>
    <property type="match status" value="1"/>
</dbReference>
<dbReference type="PANTHER" id="PTHR45989">
    <property type="entry name" value="TRANSLATION INITIATION FACTOR EIF-2B SUBUNIT GAMMA"/>
    <property type="match status" value="1"/>
</dbReference>
<evidence type="ECO:0000256" key="9">
    <source>
        <dbReference type="ARBA" id="ARBA00046432"/>
    </source>
</evidence>
<dbReference type="GO" id="GO:0005851">
    <property type="term" value="C:eukaryotic translation initiation factor 2B complex"/>
    <property type="evidence" value="ECO:0007669"/>
    <property type="project" value="TreeGrafter"/>
</dbReference>
<evidence type="ECO:0000256" key="5">
    <source>
        <dbReference type="ARBA" id="ARBA00022917"/>
    </source>
</evidence>
<comment type="similarity">
    <text evidence="2">Belongs to the eIF-2B gamma/epsilon subunits family.</text>
</comment>
<dbReference type="EMBL" id="IAAA01010455">
    <property type="protein sequence ID" value="LAA05830.1"/>
    <property type="molecule type" value="mRNA"/>
</dbReference>
<evidence type="ECO:0000256" key="4">
    <source>
        <dbReference type="ARBA" id="ARBA00022540"/>
    </source>
</evidence>
<evidence type="ECO:0000256" key="6">
    <source>
        <dbReference type="ARBA" id="ARBA00044196"/>
    </source>
</evidence>
<reference evidence="12" key="1">
    <citation type="journal article" date="2016" name="Mol. Ecol. Resour.">
        <title>Evaluation of the impact of RNA preservation methods of spiders for de novo transcriptome assembly.</title>
        <authorList>
            <person name="Kono N."/>
            <person name="Nakamura H."/>
            <person name="Ito Y."/>
            <person name="Tomita M."/>
            <person name="Arakawa K."/>
        </authorList>
    </citation>
    <scope>NUCLEOTIDE SEQUENCE</scope>
    <source>
        <tissue evidence="12">Whole body</tissue>
    </source>
</reference>
<dbReference type="PANTHER" id="PTHR45989:SF1">
    <property type="entry name" value="TRANSLATION INITIATION FACTOR EIF-2B SUBUNIT GAMMA"/>
    <property type="match status" value="1"/>
</dbReference>
<dbReference type="GO" id="GO:0005829">
    <property type="term" value="C:cytosol"/>
    <property type="evidence" value="ECO:0007669"/>
    <property type="project" value="UniProtKB-SubCell"/>
</dbReference>
<feature type="domain" description="EIF2B subunit epsilon/gamma LbH" evidence="11">
    <location>
        <begin position="331"/>
        <end position="415"/>
    </location>
</feature>
<dbReference type="GO" id="GO:0002183">
    <property type="term" value="P:cytoplasmic translational initiation"/>
    <property type="evidence" value="ECO:0007669"/>
    <property type="project" value="TreeGrafter"/>
</dbReference>
<comment type="subunit">
    <text evidence="9">Component of the translation initiation factor 2B (eIF2B) complex which is a heterodecamer of two sets of five different subunits: alpha, beta, gamma, delta and epsilon. Subunits alpha, beta and delta comprise a regulatory subcomplex and subunits epsilon and gamma comprise a catalytic subcomplex. Within the complex, the hexameric regulatory complex resides at the center, with the two heterodimeric catalytic subcomplexes bound on opposite sides.</text>
</comment>
<feature type="domain" description="Nucleotidyl transferase" evidence="10">
    <location>
        <begin position="5"/>
        <end position="138"/>
    </location>
</feature>
<evidence type="ECO:0000256" key="2">
    <source>
        <dbReference type="ARBA" id="ARBA00007878"/>
    </source>
</evidence>
<evidence type="ECO:0000256" key="8">
    <source>
        <dbReference type="ARBA" id="ARBA00045373"/>
    </source>
</evidence>
<dbReference type="InterPro" id="IPR005835">
    <property type="entry name" value="NTP_transferase_dom"/>
</dbReference>
<accession>A0A2L2YEP3</accession>
<keyword evidence="4 12" id="KW-0396">Initiation factor</keyword>
<sequence length="435" mass="48933">MEFQAVIMAAGTGSRMRELMSSVPKCLLPVGNVPLIMCSLNILKRAGFAEAIVIVRETEKLQIQTAIEDKTGLNLDIVALPRGEDWGTADSLRFIKDKIKQNVIVLSCDLVSDFNLQDMINLHRVQSSSLTMLLVPFPKSLREVEMPGSKKKCKFERDIIGLDPTNRLIFINSEADFEENVPLRMKVIQQYPNIKVHSNLMDAHLYIIQKDLIHFIMMNQHISTLKGEFLPAAVKKQFSLKKKNRNSDLYDPTVDKDWIDLKSLAFELSSCHIASTKNPDAEENLVCYSYVDKDCFCSRVNNLVAYAEINKKLIKHFNLVTGQELKSHEFQKSQVDGESIVGDDCELAAKASVKQSMIGNDCKFDERAKTVNSIVMNNVSIGKECSIQGSIICSNVVLEERCSLKNCVVASDQIIKSMSKLNNEIFQGTEQLMQI</sequence>
<evidence type="ECO:0000313" key="12">
    <source>
        <dbReference type="EMBL" id="LAA05830.1"/>
    </source>
</evidence>
<evidence type="ECO:0000256" key="7">
    <source>
        <dbReference type="ARBA" id="ARBA00044229"/>
    </source>
</evidence>
<evidence type="ECO:0000259" key="10">
    <source>
        <dbReference type="Pfam" id="PF00483"/>
    </source>
</evidence>
<proteinExistence type="evidence at transcript level"/>
<dbReference type="Pfam" id="PF25084">
    <property type="entry name" value="LbH_EIF2B"/>
    <property type="match status" value="1"/>
</dbReference>
<dbReference type="Pfam" id="PF00483">
    <property type="entry name" value="NTP_transferase"/>
    <property type="match status" value="1"/>
</dbReference>
<comment type="subcellular location">
    <subcellularLocation>
        <location evidence="1">Cytoplasm</location>
        <location evidence="1">Cytosol</location>
    </subcellularLocation>
</comment>
<dbReference type="Gene3D" id="3.90.550.10">
    <property type="entry name" value="Spore Coat Polysaccharide Biosynthesis Protein SpsA, Chain A"/>
    <property type="match status" value="1"/>
</dbReference>
<comment type="function">
    <text evidence="8">Acts as a component of the translation initiation factor 2B (eIF2B) complex, which catalyzes the exchange of GDP for GTP on the eukaryotic initiation factor 2 (eIF2) complex gamma subunit. Its guanine nucleotide exchange factor activity is repressed when bound to eIF2 complex phosphorylated on the alpha subunit, thereby limiting the amount of methionyl-initiator methionine tRNA available to the ribosome and consequently global translation is repressed.</text>
</comment>
<dbReference type="InterPro" id="IPR029044">
    <property type="entry name" value="Nucleotide-diphossugar_trans"/>
</dbReference>
<evidence type="ECO:0000256" key="3">
    <source>
        <dbReference type="ARBA" id="ARBA00022490"/>
    </source>
</evidence>
<name>A0A2L2YEP3_PARTP</name>
<evidence type="ECO:0000256" key="1">
    <source>
        <dbReference type="ARBA" id="ARBA00004514"/>
    </source>
</evidence>
<dbReference type="CDD" id="cd04198">
    <property type="entry name" value="eIF-2B_gamma_N"/>
    <property type="match status" value="1"/>
</dbReference>
<organism evidence="12">
    <name type="scientific">Parasteatoda tepidariorum</name>
    <name type="common">Common house spider</name>
    <name type="synonym">Achaearanea tepidariorum</name>
    <dbReference type="NCBI Taxonomy" id="114398"/>
    <lineage>
        <taxon>Eukaryota</taxon>
        <taxon>Metazoa</taxon>
        <taxon>Ecdysozoa</taxon>
        <taxon>Arthropoda</taxon>
        <taxon>Chelicerata</taxon>
        <taxon>Arachnida</taxon>
        <taxon>Araneae</taxon>
        <taxon>Araneomorphae</taxon>
        <taxon>Entelegynae</taxon>
        <taxon>Araneoidea</taxon>
        <taxon>Theridiidae</taxon>
        <taxon>Parasteatoda</taxon>
    </lineage>
</organism>
<dbReference type="InterPro" id="IPR051960">
    <property type="entry name" value="eIF2B_gamma"/>
</dbReference>
<keyword evidence="3" id="KW-0963">Cytoplasm</keyword>
<dbReference type="GO" id="GO:0005085">
    <property type="term" value="F:guanyl-nucleotide exchange factor activity"/>
    <property type="evidence" value="ECO:0007669"/>
    <property type="project" value="TreeGrafter"/>
</dbReference>
<keyword evidence="5" id="KW-0648">Protein biosynthesis</keyword>
<protein>
    <recommendedName>
        <fullName evidence="6">Translation initiation factor eIF2B subunit gamma</fullName>
    </recommendedName>
    <alternativeName>
        <fullName evidence="7">eIF2B GDP-GTP exchange factor subunit gamma</fullName>
    </alternativeName>
</protein>
<dbReference type="SUPFAM" id="SSF53448">
    <property type="entry name" value="Nucleotide-diphospho-sugar transferases"/>
    <property type="match status" value="1"/>
</dbReference>
<dbReference type="AlphaFoldDB" id="A0A2L2YEP3"/>
<dbReference type="OrthoDB" id="10250549at2759"/>
<dbReference type="GO" id="GO:0003743">
    <property type="term" value="F:translation initiation factor activity"/>
    <property type="evidence" value="ECO:0007669"/>
    <property type="project" value="UniProtKB-KW"/>
</dbReference>
<dbReference type="InterPro" id="IPR056764">
    <property type="entry name" value="LbH_EIF2B3/5"/>
</dbReference>